<dbReference type="InterPro" id="IPR005546">
    <property type="entry name" value="Autotransporte_beta"/>
</dbReference>
<dbReference type="AlphaFoldDB" id="A0A7W4D7Y2"/>
<proteinExistence type="predicted"/>
<feature type="signal peptide" evidence="2">
    <location>
        <begin position="1"/>
        <end position="34"/>
    </location>
</feature>
<gene>
    <name evidence="4" type="ORF">H3H45_00370</name>
</gene>
<evidence type="ECO:0000313" key="5">
    <source>
        <dbReference type="Proteomes" id="UP000581189"/>
    </source>
</evidence>
<dbReference type="Proteomes" id="UP000581189">
    <property type="component" value="Unassembled WGS sequence"/>
</dbReference>
<evidence type="ECO:0000313" key="4">
    <source>
        <dbReference type="EMBL" id="MBB1517671.1"/>
    </source>
</evidence>
<protein>
    <submittedName>
        <fullName evidence="4">Autotransporter outer membrane beta-barrel domain-containing protein</fullName>
    </submittedName>
</protein>
<dbReference type="SMART" id="SM00869">
    <property type="entry name" value="Autotransporter"/>
    <property type="match status" value="1"/>
</dbReference>
<feature type="region of interest" description="Disordered" evidence="1">
    <location>
        <begin position="919"/>
        <end position="944"/>
    </location>
</feature>
<evidence type="ECO:0000256" key="1">
    <source>
        <dbReference type="SAM" id="MobiDB-lite"/>
    </source>
</evidence>
<feature type="compositionally biased region" description="Low complexity" evidence="1">
    <location>
        <begin position="842"/>
        <end position="855"/>
    </location>
</feature>
<dbReference type="InterPro" id="IPR036709">
    <property type="entry name" value="Autotransporte_beta_dom_sf"/>
</dbReference>
<dbReference type="SUPFAM" id="SSF103515">
    <property type="entry name" value="Autotransporter"/>
    <property type="match status" value="1"/>
</dbReference>
<keyword evidence="5" id="KW-1185">Reference proteome</keyword>
<comment type="caution">
    <text evidence="4">The sequence shown here is derived from an EMBL/GenBank/DDBJ whole genome shotgun (WGS) entry which is preliminary data.</text>
</comment>
<dbReference type="PROSITE" id="PS51208">
    <property type="entry name" value="AUTOTRANSPORTER"/>
    <property type="match status" value="1"/>
</dbReference>
<reference evidence="4 5" key="1">
    <citation type="submission" date="2020-08" db="EMBL/GenBank/DDBJ databases">
        <authorList>
            <person name="Kim C.M."/>
        </authorList>
    </citation>
    <scope>NUCLEOTIDE SEQUENCE [LARGE SCALE GENOMIC DNA]</scope>
    <source>
        <strain evidence="4 5">SR9</strain>
    </source>
</reference>
<evidence type="ECO:0000259" key="3">
    <source>
        <dbReference type="PROSITE" id="PS51208"/>
    </source>
</evidence>
<dbReference type="Gene3D" id="2.40.128.130">
    <property type="entry name" value="Autotransporter beta-domain"/>
    <property type="match status" value="1"/>
</dbReference>
<name>A0A7W4D7Y2_9GAMM</name>
<feature type="chain" id="PRO_5030607948" evidence="2">
    <location>
        <begin position="35"/>
        <end position="1222"/>
    </location>
</feature>
<feature type="domain" description="Autotransporter" evidence="3">
    <location>
        <begin position="940"/>
        <end position="1222"/>
    </location>
</feature>
<feature type="region of interest" description="Disordered" evidence="1">
    <location>
        <begin position="817"/>
        <end position="856"/>
    </location>
</feature>
<dbReference type="RefSeq" id="WP_182831805.1">
    <property type="nucleotide sequence ID" value="NZ_JACJFN010000001.1"/>
</dbReference>
<keyword evidence="2" id="KW-0732">Signal</keyword>
<dbReference type="EMBL" id="JACJFN010000001">
    <property type="protein sequence ID" value="MBB1517671.1"/>
    <property type="molecule type" value="Genomic_DNA"/>
</dbReference>
<dbReference type="Pfam" id="PF03797">
    <property type="entry name" value="Autotransporter"/>
    <property type="match status" value="1"/>
</dbReference>
<sequence>MKPLVGAVGTNKVIAMKKLPLAIALALASINAYATAISGGETISADDASGLDLGTGGTVSVTIDSAAEGDGLTLGAGPSMVGTPAVTASNLPYALTLNVQHSGTGNGVVFAGDVISNATTPFDNITINALNDDVTFQGNVLGAPFAFAPIDINLGDGGSATLSMTVDTVNAESLLIDATIDAVNAGDTVTLNIANTDGGMNGVGFGRAIGAAGALDAINIGDATNVTFNSTVNVGGGNINFDGSGAAAFAGDVTGNIAFAAGSTSQAFFGSNAGLTGDVSSAVAGEGALFFDPAFSNTTLVSGDVGSVANEVGSLNVATSFSNGVVSTFGGRVDAQTINIVGGAGTVRFSDIVDATTINVGGAGTTNFQGNVTGDIEFSTGNSAKVTVAGDSFIDGDVTTATSGTGTLSFAAPSGDLTLITGNIGSGAALSAVNIGTASGFTSTLGGAVRANSITINGNGTAAFSNQVTGNLRFGGDAVAEVDANRRIVGSVSTASDGQGSLEFGQTTADVVLVSGSVGSASAALKSVDVDIASAVEATFGGGVHAKTLTVDGNSGGTAVFAGDVTAPSFNLLNDPTIKLSGSNTFVGDISTALDNTGALEIYGGSAAVDGQLGDASGNALKSITIGSGTTADQVSFSDDMAAYNILVNDGATFKTTRALTAKAQTGFVNKGVLQLSDTLTLTGGGVAELGGSSTASFQLLSPTYSNGTVINASAMSSVDASNKITVVPNANFTNGSLTLVDTNAGVGTAASEAKYSVADTMSTDYSVLVDDDLDVVLNAAPRSGGADNTALVSVFGGQLNKNASILAALSQGVSSFTSDTTANNSAATKVTSARTEGSSGGSSNQSVQQSSPQGTTFAKLSGEAAGVVADEVDEIGDTTTKDEWKAIQDKAMEQSDEEQRSDQYLKDSQELFEKGIQRREEKQNGDERPSGGNGGDGLANDSGLTLWSSASFADAEKQTGNEGDHTANTESFMLGLSKSLEPTHGLMNLGVAFGYNNSHTDFDTDSSDDSDTDTYMAAVTGSHNVGDKVYQIVDWTVGAGRANTESKRLASNGLTANSEFDSDLLFGEVSYSVPMAFYGWYLLPKTALAWTNIDSDGYTESGAGSDNLKMGDSRVDIFTAKLGSTFSRPIQLQSGVVTPYFSVRGDYDLKNDAPKVSGGLASSSTVIAGKGDSSERFGMNLGLGLAYTSLDRNHTFAVDYKTYRKEDYKDDTAALTYAYKF</sequence>
<evidence type="ECO:0000256" key="2">
    <source>
        <dbReference type="SAM" id="SignalP"/>
    </source>
</evidence>
<feature type="compositionally biased region" description="Low complexity" evidence="1">
    <location>
        <begin position="817"/>
        <end position="829"/>
    </location>
</feature>
<organism evidence="4 5">
    <name type="scientific">Aquipseudomonas guryensis</name>
    <dbReference type="NCBI Taxonomy" id="2759165"/>
    <lineage>
        <taxon>Bacteria</taxon>
        <taxon>Pseudomonadati</taxon>
        <taxon>Pseudomonadota</taxon>
        <taxon>Gammaproteobacteria</taxon>
        <taxon>Pseudomonadales</taxon>
        <taxon>Pseudomonadaceae</taxon>
        <taxon>Aquipseudomonas</taxon>
    </lineage>
</organism>
<feature type="compositionally biased region" description="Basic and acidic residues" evidence="1">
    <location>
        <begin position="919"/>
        <end position="930"/>
    </location>
</feature>
<accession>A0A7W4D7Y2</accession>